<reference evidence="1" key="1">
    <citation type="journal article" date="2020" name="Nature">
        <title>Giant virus diversity and host interactions through global metagenomics.</title>
        <authorList>
            <person name="Schulz F."/>
            <person name="Roux S."/>
            <person name="Paez-Espino D."/>
            <person name="Jungbluth S."/>
            <person name="Walsh D.A."/>
            <person name="Denef V.J."/>
            <person name="McMahon K.D."/>
            <person name="Konstantinidis K.T."/>
            <person name="Eloe-Fadrosh E.A."/>
            <person name="Kyrpides N.C."/>
            <person name="Woyke T."/>
        </authorList>
    </citation>
    <scope>NUCLEOTIDE SEQUENCE</scope>
    <source>
        <strain evidence="1">GVMAG-M-3300018428-35</strain>
    </source>
</reference>
<organism evidence="1">
    <name type="scientific">viral metagenome</name>
    <dbReference type="NCBI Taxonomy" id="1070528"/>
    <lineage>
        <taxon>unclassified sequences</taxon>
        <taxon>metagenomes</taxon>
        <taxon>organismal metagenomes</taxon>
    </lineage>
</organism>
<evidence type="ECO:0000313" key="1">
    <source>
        <dbReference type="EMBL" id="QHS95382.1"/>
    </source>
</evidence>
<dbReference type="EMBL" id="MN739249">
    <property type="protein sequence ID" value="QHS95382.1"/>
    <property type="molecule type" value="Genomic_DNA"/>
</dbReference>
<name>A0A6C0BTM7_9ZZZZ</name>
<sequence length="223" mass="23815">MMNNKDLVVLAIYGYILFFVLKKGQTTEMILLTVGAYFLITSSALDNTFGTLGSIFGKTPTGIEGLSASASVDTSTKGITSQLDSNIQTNSVGNSSNQMIDTLNMGPYDGMCLQTGNKDKWMKSPDDSSLISNDQLFSYLGSQGPLKMRLSDQAALTGPPIDGVEGSPNKNFMFANNITSPACCPSTFSTSTGCVCTTQNQRDFIAARGILGQESKNNNNSEF</sequence>
<accession>A0A6C0BTM7</accession>
<dbReference type="AlphaFoldDB" id="A0A6C0BTM7"/>
<protein>
    <submittedName>
        <fullName evidence="1">Uncharacterized protein</fullName>
    </submittedName>
</protein>
<proteinExistence type="predicted"/>